<protein>
    <submittedName>
        <fullName evidence="1">Uncharacterized protein</fullName>
    </submittedName>
</protein>
<organism evidence="1 2">
    <name type="scientific">Tumebacillus avium</name>
    <dbReference type="NCBI Taxonomy" id="1903704"/>
    <lineage>
        <taxon>Bacteria</taxon>
        <taxon>Bacillati</taxon>
        <taxon>Bacillota</taxon>
        <taxon>Bacilli</taxon>
        <taxon>Bacillales</taxon>
        <taxon>Alicyclobacillaceae</taxon>
        <taxon>Tumebacillus</taxon>
    </lineage>
</organism>
<proteinExistence type="predicted"/>
<sequence length="119" mass="13940">MSTSQVSKQRKAELVDYVEQMLNRSNTLQSASNPSNKITRSVWDHITQLLRIVETSFSEETDRKKQFNQWIHDLPSRAKDIKVNAADLKKVQTFLLHPKFQSFGTDEMRYVLGWLQRLS</sequence>
<dbReference type="RefSeq" id="WP_087457145.1">
    <property type="nucleotide sequence ID" value="NZ_CP021434.1"/>
</dbReference>
<dbReference type="OrthoDB" id="9847766at2"/>
<evidence type="ECO:0000313" key="1">
    <source>
        <dbReference type="EMBL" id="ARU61775.1"/>
    </source>
</evidence>
<gene>
    <name evidence="1" type="ORF">CBW65_12615</name>
</gene>
<dbReference type="Proteomes" id="UP000195437">
    <property type="component" value="Chromosome"/>
</dbReference>
<evidence type="ECO:0000313" key="2">
    <source>
        <dbReference type="Proteomes" id="UP000195437"/>
    </source>
</evidence>
<dbReference type="EMBL" id="CP021434">
    <property type="protein sequence ID" value="ARU61775.1"/>
    <property type="molecule type" value="Genomic_DNA"/>
</dbReference>
<dbReference type="KEGG" id="tum:CBW65_12615"/>
<reference evidence="2" key="1">
    <citation type="submission" date="2017-05" db="EMBL/GenBank/DDBJ databases">
        <authorList>
            <person name="Sung H."/>
        </authorList>
    </citation>
    <scope>NUCLEOTIDE SEQUENCE [LARGE SCALE GENOMIC DNA]</scope>
    <source>
        <strain evidence="2">AR23208</strain>
    </source>
</reference>
<dbReference type="AlphaFoldDB" id="A0A1Y0IQQ3"/>
<name>A0A1Y0IQQ3_9BACL</name>
<keyword evidence="2" id="KW-1185">Reference proteome</keyword>
<accession>A0A1Y0IQQ3</accession>